<evidence type="ECO:0000256" key="13">
    <source>
        <dbReference type="PIRSR" id="PIRSR608597-3"/>
    </source>
</evidence>
<evidence type="ECO:0000256" key="2">
    <source>
        <dbReference type="ARBA" id="ARBA00004613"/>
    </source>
</evidence>
<dbReference type="Pfam" id="PF05497">
    <property type="entry name" value="Destabilase"/>
    <property type="match status" value="1"/>
</dbReference>
<evidence type="ECO:0000256" key="5">
    <source>
        <dbReference type="ARBA" id="ARBA00022529"/>
    </source>
</evidence>
<dbReference type="AlphaFoldDB" id="A0A8B8BKL3"/>
<gene>
    <name evidence="15" type="primary">LOC111111273</name>
</gene>
<dbReference type="KEGG" id="cvn:111111273"/>
<dbReference type="PROSITE" id="PS51909">
    <property type="entry name" value="LYSOZYME_I"/>
    <property type="match status" value="1"/>
</dbReference>
<feature type="disulfide bond" evidence="13">
    <location>
        <begin position="164"/>
        <end position="182"/>
    </location>
</feature>
<keyword evidence="10 13" id="KW-1015">Disulfide bond</keyword>
<proteinExistence type="predicted"/>
<dbReference type="InterPro" id="IPR008597">
    <property type="entry name" value="Invert_lysozyme"/>
</dbReference>
<evidence type="ECO:0000256" key="10">
    <source>
        <dbReference type="ARBA" id="ARBA00023157"/>
    </source>
</evidence>
<dbReference type="Proteomes" id="UP000694844">
    <property type="component" value="Chromosome 9"/>
</dbReference>
<feature type="disulfide bond" evidence="13">
    <location>
        <begin position="97"/>
        <end position="103"/>
    </location>
</feature>
<dbReference type="GO" id="GO:0003796">
    <property type="term" value="F:lysozyme activity"/>
    <property type="evidence" value="ECO:0007669"/>
    <property type="project" value="UniProtKB-EC"/>
</dbReference>
<keyword evidence="8" id="KW-0378">Hydrolase</keyword>
<organism evidence="14 15">
    <name type="scientific">Crassostrea virginica</name>
    <name type="common">Eastern oyster</name>
    <dbReference type="NCBI Taxonomy" id="6565"/>
    <lineage>
        <taxon>Eukaryota</taxon>
        <taxon>Metazoa</taxon>
        <taxon>Spiralia</taxon>
        <taxon>Lophotrochozoa</taxon>
        <taxon>Mollusca</taxon>
        <taxon>Bivalvia</taxon>
        <taxon>Autobranchia</taxon>
        <taxon>Pteriomorphia</taxon>
        <taxon>Ostreida</taxon>
        <taxon>Ostreoidea</taxon>
        <taxon>Ostreidae</taxon>
        <taxon>Crassostrea</taxon>
    </lineage>
</organism>
<dbReference type="SUPFAM" id="SSF53955">
    <property type="entry name" value="Lysozyme-like"/>
    <property type="match status" value="1"/>
</dbReference>
<sequence>MMFGYETVLTESELLRMNGLVLFCVVALATAACTYGSDAPCQRAGGRCQDDSLTCSGSNRTGLCSGGARRSRSVPPSPSIGSFSTGIISQQCLMCICNEESGCSPNECHWDVNAESCGYFQIKRRYWVRCRMQGGDWKRCANNLLCSSRCVQRYVARYYPRSGCSSSCQTFARIHKGGFQGCRYSNNADYWSRVQAQGCN</sequence>
<dbReference type="GO" id="GO:0042742">
    <property type="term" value="P:defense response to bacterium"/>
    <property type="evidence" value="ECO:0007669"/>
    <property type="project" value="UniProtKB-KW"/>
</dbReference>
<name>A0A8B8BKL3_CRAVI</name>
<dbReference type="EC" id="3.2.1.17" evidence="3"/>
<feature type="disulfide bond" evidence="13">
    <location>
        <begin position="92"/>
        <end position="168"/>
    </location>
</feature>
<dbReference type="PANTHER" id="PTHR11195:SF13">
    <property type="entry name" value="INVERTEBRATE-TYPE LYSOZYME 2-RELATED"/>
    <property type="match status" value="1"/>
</dbReference>
<evidence type="ECO:0000256" key="3">
    <source>
        <dbReference type="ARBA" id="ARBA00012732"/>
    </source>
</evidence>
<evidence type="ECO:0000256" key="8">
    <source>
        <dbReference type="ARBA" id="ARBA00022801"/>
    </source>
</evidence>
<comment type="subcellular location">
    <subcellularLocation>
        <location evidence="2">Secreted</location>
    </subcellularLocation>
</comment>
<keyword evidence="5" id="KW-0929">Antimicrobial</keyword>
<feature type="disulfide bond" evidence="13">
    <location>
        <begin position="140"/>
        <end position="146"/>
    </location>
</feature>
<keyword evidence="14" id="KW-1185">Reference proteome</keyword>
<keyword evidence="7" id="KW-0732">Signal</keyword>
<dbReference type="GO" id="GO:0005576">
    <property type="term" value="C:extracellular region"/>
    <property type="evidence" value="ECO:0007669"/>
    <property type="project" value="UniProtKB-SubCell"/>
</dbReference>
<dbReference type="Gene3D" id="1.10.530.10">
    <property type="match status" value="1"/>
</dbReference>
<feature type="active site" description="Nucleophile" evidence="12">
    <location>
        <position position="111"/>
    </location>
</feature>
<keyword evidence="9" id="KW-0044">Antibiotic</keyword>
<evidence type="ECO:0000256" key="7">
    <source>
        <dbReference type="ARBA" id="ARBA00022729"/>
    </source>
</evidence>
<keyword evidence="11" id="KW-0326">Glycosidase</keyword>
<evidence type="ECO:0000256" key="9">
    <source>
        <dbReference type="ARBA" id="ARBA00023022"/>
    </source>
</evidence>
<dbReference type="GO" id="GO:0031640">
    <property type="term" value="P:killing of cells of another organism"/>
    <property type="evidence" value="ECO:0007669"/>
    <property type="project" value="UniProtKB-KW"/>
</dbReference>
<evidence type="ECO:0000313" key="15">
    <source>
        <dbReference type="RefSeq" id="XP_022303848.1"/>
    </source>
</evidence>
<comment type="catalytic activity">
    <reaction evidence="1">
        <text>Hydrolysis of (1-&gt;4)-beta-linkages between N-acetylmuramic acid and N-acetyl-D-glucosamine residues in a peptidoglycan and between N-acetyl-D-glucosamine residues in chitodextrins.</text>
        <dbReference type="EC" id="3.2.1.17"/>
    </reaction>
</comment>
<feature type="active site" description="Proton donor" evidence="12">
    <location>
        <position position="100"/>
    </location>
</feature>
<keyword evidence="6" id="KW-0081">Bacteriolytic enzyme</keyword>
<evidence type="ECO:0000256" key="1">
    <source>
        <dbReference type="ARBA" id="ARBA00000632"/>
    </source>
</evidence>
<keyword evidence="4" id="KW-0964">Secreted</keyword>
<accession>A0A8B8BKL3</accession>
<dbReference type="RefSeq" id="XP_022303848.1">
    <property type="nucleotide sequence ID" value="XM_022448140.1"/>
</dbReference>
<dbReference type="GeneID" id="111111273"/>
<reference evidence="15" key="1">
    <citation type="submission" date="2025-08" db="UniProtKB">
        <authorList>
            <consortium name="RefSeq"/>
        </authorList>
    </citation>
    <scope>IDENTIFICATION</scope>
    <source>
        <tissue evidence="15">Whole sample</tissue>
    </source>
</reference>
<evidence type="ECO:0000256" key="12">
    <source>
        <dbReference type="PIRSR" id="PIRSR608597-1"/>
    </source>
</evidence>
<feature type="disulfide bond" evidence="13">
    <location>
        <begin position="95"/>
        <end position="199"/>
    </location>
</feature>
<evidence type="ECO:0000313" key="14">
    <source>
        <dbReference type="Proteomes" id="UP000694844"/>
    </source>
</evidence>
<protein>
    <recommendedName>
        <fullName evidence="3">lysozyme</fullName>
        <ecNumber evidence="3">3.2.1.17</ecNumber>
    </recommendedName>
</protein>
<evidence type="ECO:0000256" key="11">
    <source>
        <dbReference type="ARBA" id="ARBA00023295"/>
    </source>
</evidence>
<evidence type="ECO:0000256" key="4">
    <source>
        <dbReference type="ARBA" id="ARBA00022525"/>
    </source>
</evidence>
<evidence type="ECO:0000256" key="6">
    <source>
        <dbReference type="ARBA" id="ARBA00022638"/>
    </source>
</evidence>
<dbReference type="PANTHER" id="PTHR11195">
    <property type="entry name" value="DESTABILASE-RELATED"/>
    <property type="match status" value="1"/>
</dbReference>
<feature type="disulfide bond" evidence="13">
    <location>
        <begin position="108"/>
        <end position="117"/>
    </location>
</feature>
<dbReference type="SMR" id="A0A8B8BKL3"/>
<dbReference type="OrthoDB" id="6337871at2759"/>
<dbReference type="InterPro" id="IPR023346">
    <property type="entry name" value="Lysozyme-like_dom_sf"/>
</dbReference>
<feature type="disulfide bond" evidence="13">
    <location>
        <begin position="130"/>
        <end position="150"/>
    </location>
</feature>